<dbReference type="InterPro" id="IPR020843">
    <property type="entry name" value="ER"/>
</dbReference>
<dbReference type="InterPro" id="IPR050129">
    <property type="entry name" value="Zn_alcohol_dh"/>
</dbReference>
<dbReference type="SUPFAM" id="SSF50129">
    <property type="entry name" value="GroES-like"/>
    <property type="match status" value="1"/>
</dbReference>
<evidence type="ECO:0000256" key="1">
    <source>
        <dbReference type="ARBA" id="ARBA00022723"/>
    </source>
</evidence>
<protein>
    <submittedName>
        <fullName evidence="6">Alcohol dehydrogenase catalytic domain-containing protein</fullName>
    </submittedName>
</protein>
<name>A0ABQ6M1Y2_9GAMM</name>
<organism evidence="6 7">
    <name type="scientific">Biformimicrobium ophioploci</name>
    <dbReference type="NCBI Taxonomy" id="3036711"/>
    <lineage>
        <taxon>Bacteria</taxon>
        <taxon>Pseudomonadati</taxon>
        <taxon>Pseudomonadota</taxon>
        <taxon>Gammaproteobacteria</taxon>
        <taxon>Cellvibrionales</taxon>
        <taxon>Microbulbiferaceae</taxon>
        <taxon>Biformimicrobium</taxon>
    </lineage>
</organism>
<gene>
    <name evidence="6" type="ORF">MNKW57_26850</name>
</gene>
<dbReference type="SUPFAM" id="SSF51735">
    <property type="entry name" value="NAD(P)-binding Rossmann-fold domains"/>
    <property type="match status" value="1"/>
</dbReference>
<evidence type="ECO:0000256" key="2">
    <source>
        <dbReference type="ARBA" id="ARBA00022833"/>
    </source>
</evidence>
<dbReference type="Pfam" id="PF08240">
    <property type="entry name" value="ADH_N"/>
    <property type="match status" value="1"/>
</dbReference>
<keyword evidence="1 4" id="KW-0479">Metal-binding</keyword>
<keyword evidence="7" id="KW-1185">Reference proteome</keyword>
<evidence type="ECO:0000259" key="5">
    <source>
        <dbReference type="SMART" id="SM00829"/>
    </source>
</evidence>
<dbReference type="EMBL" id="BSYJ01000006">
    <property type="protein sequence ID" value="GMG88364.1"/>
    <property type="molecule type" value="Genomic_DNA"/>
</dbReference>
<dbReference type="InterPro" id="IPR002328">
    <property type="entry name" value="ADH_Zn_CS"/>
</dbReference>
<dbReference type="Gene3D" id="3.90.180.10">
    <property type="entry name" value="Medium-chain alcohol dehydrogenases, catalytic domain"/>
    <property type="match status" value="1"/>
</dbReference>
<feature type="domain" description="Enoyl reductase (ER)" evidence="5">
    <location>
        <begin position="10"/>
        <end position="341"/>
    </location>
</feature>
<dbReference type="PANTHER" id="PTHR43401">
    <property type="entry name" value="L-THREONINE 3-DEHYDROGENASE"/>
    <property type="match status" value="1"/>
</dbReference>
<evidence type="ECO:0000313" key="7">
    <source>
        <dbReference type="Proteomes" id="UP001224392"/>
    </source>
</evidence>
<comment type="caution">
    <text evidence="6">The sequence shown here is derived from an EMBL/GenBank/DDBJ whole genome shotgun (WGS) entry which is preliminary data.</text>
</comment>
<dbReference type="PANTHER" id="PTHR43401:SF2">
    <property type="entry name" value="L-THREONINE 3-DEHYDROGENASE"/>
    <property type="match status" value="1"/>
</dbReference>
<dbReference type="Pfam" id="PF00107">
    <property type="entry name" value="ADH_zinc_N"/>
    <property type="match status" value="1"/>
</dbReference>
<comment type="cofactor">
    <cofactor evidence="4">
        <name>Zn(2+)</name>
        <dbReference type="ChEBI" id="CHEBI:29105"/>
    </cofactor>
</comment>
<dbReference type="InterPro" id="IPR013149">
    <property type="entry name" value="ADH-like_C"/>
</dbReference>
<dbReference type="InterPro" id="IPR011032">
    <property type="entry name" value="GroES-like_sf"/>
</dbReference>
<dbReference type="RefSeq" id="WP_285764978.1">
    <property type="nucleotide sequence ID" value="NZ_BSYJ01000006.1"/>
</dbReference>
<dbReference type="SMART" id="SM00829">
    <property type="entry name" value="PKS_ER"/>
    <property type="match status" value="1"/>
</dbReference>
<accession>A0ABQ6M1Y2</accession>
<reference evidence="6 7" key="1">
    <citation type="submission" date="2023-04" db="EMBL/GenBank/DDBJ databases">
        <title>Marinobulbifer ophiurae gen. nov., sp. Nov., isolate from tissue of brittle star Ophioplocus japonicus.</title>
        <authorList>
            <person name="Kawano K."/>
            <person name="Sawayama S."/>
            <person name="Nakagawa S."/>
        </authorList>
    </citation>
    <scope>NUCLEOTIDE SEQUENCE [LARGE SCALE GENOMIC DNA]</scope>
    <source>
        <strain evidence="6 7">NKW57</strain>
    </source>
</reference>
<keyword evidence="2 4" id="KW-0862">Zinc</keyword>
<dbReference type="Gene3D" id="3.40.50.720">
    <property type="entry name" value="NAD(P)-binding Rossmann-like Domain"/>
    <property type="match status" value="1"/>
</dbReference>
<dbReference type="Proteomes" id="UP001224392">
    <property type="component" value="Unassembled WGS sequence"/>
</dbReference>
<sequence length="344" mass="36198">MKAAVFKEVGQPLSIETVADPVPAASELVMKVAYCGICGTDLHATREGLTTACCGQILGHEFVGEIAEVGREAVGDWKVGDRVCALPFIGCGKCVACATGQFFQCTNKKVSGVDDQGGFADYVTSGCRETILLPDELDLETAALVEPLAVSLHAVRVAGLKAGQRVLVMGAGPIGLTVALWAKFFGARDVVVSELADTRAALARKMGATHVIKPDLTAGSAGLLEQFSDLTGGAPDIIFECVGAPGLLQQCMEIAPYGGKIIPVGVCEQPDSVMPFLGLIKELNVQFAIAYTKDDFETSIAMLAEKRIDISPMITDVIALDDLPGVFEALRTPSHQCKVLAKID</sequence>
<comment type="similarity">
    <text evidence="4">Belongs to the zinc-containing alcohol dehydrogenase family.</text>
</comment>
<proteinExistence type="inferred from homology"/>
<evidence type="ECO:0000256" key="4">
    <source>
        <dbReference type="RuleBase" id="RU361277"/>
    </source>
</evidence>
<dbReference type="InterPro" id="IPR013154">
    <property type="entry name" value="ADH-like_N"/>
</dbReference>
<evidence type="ECO:0000256" key="3">
    <source>
        <dbReference type="ARBA" id="ARBA00023002"/>
    </source>
</evidence>
<keyword evidence="3" id="KW-0560">Oxidoreductase</keyword>
<dbReference type="PROSITE" id="PS00059">
    <property type="entry name" value="ADH_ZINC"/>
    <property type="match status" value="1"/>
</dbReference>
<dbReference type="InterPro" id="IPR036291">
    <property type="entry name" value="NAD(P)-bd_dom_sf"/>
</dbReference>
<evidence type="ECO:0000313" key="6">
    <source>
        <dbReference type="EMBL" id="GMG88364.1"/>
    </source>
</evidence>